<feature type="chain" id="PRO_5044865420" evidence="12">
    <location>
        <begin position="17"/>
        <end position="210"/>
    </location>
</feature>
<dbReference type="SUPFAM" id="SSF48264">
    <property type="entry name" value="Cytochrome P450"/>
    <property type="match status" value="1"/>
</dbReference>
<evidence type="ECO:0000256" key="10">
    <source>
        <dbReference type="ARBA" id="ARBA00023136"/>
    </source>
</evidence>
<evidence type="ECO:0000256" key="5">
    <source>
        <dbReference type="ARBA" id="ARBA00022723"/>
    </source>
</evidence>
<name>A0ABD1FYN9_SALDI</name>
<feature type="compositionally biased region" description="Basic and acidic residues" evidence="11">
    <location>
        <begin position="194"/>
        <end position="210"/>
    </location>
</feature>
<feature type="compositionally biased region" description="Basic residues" evidence="11">
    <location>
        <begin position="173"/>
        <end position="182"/>
    </location>
</feature>
<evidence type="ECO:0000256" key="2">
    <source>
        <dbReference type="ARBA" id="ARBA00010617"/>
    </source>
</evidence>
<keyword evidence="8" id="KW-0408">Iron</keyword>
<dbReference type="InterPro" id="IPR050651">
    <property type="entry name" value="Plant_Cytochrome_P450_Monoox"/>
</dbReference>
<evidence type="ECO:0000256" key="9">
    <source>
        <dbReference type="ARBA" id="ARBA00023033"/>
    </source>
</evidence>
<dbReference type="PANTHER" id="PTHR47947:SF62">
    <property type="entry name" value="CYTOCHROME P450, FAMILY 81, SUBFAMILY D, POLYPEPTIDE 5"/>
    <property type="match status" value="1"/>
</dbReference>
<keyword evidence="6" id="KW-1133">Transmembrane helix</keyword>
<keyword evidence="9" id="KW-0503">Monooxygenase</keyword>
<evidence type="ECO:0000256" key="8">
    <source>
        <dbReference type="ARBA" id="ARBA00023004"/>
    </source>
</evidence>
<organism evidence="13 14">
    <name type="scientific">Salvia divinorum</name>
    <name type="common">Maria pastora</name>
    <name type="synonym">Diviner's sage</name>
    <dbReference type="NCBI Taxonomy" id="28513"/>
    <lineage>
        <taxon>Eukaryota</taxon>
        <taxon>Viridiplantae</taxon>
        <taxon>Streptophyta</taxon>
        <taxon>Embryophyta</taxon>
        <taxon>Tracheophyta</taxon>
        <taxon>Spermatophyta</taxon>
        <taxon>Magnoliopsida</taxon>
        <taxon>eudicotyledons</taxon>
        <taxon>Gunneridae</taxon>
        <taxon>Pentapetalae</taxon>
        <taxon>asterids</taxon>
        <taxon>lamiids</taxon>
        <taxon>Lamiales</taxon>
        <taxon>Lamiaceae</taxon>
        <taxon>Nepetoideae</taxon>
        <taxon>Mentheae</taxon>
        <taxon>Salviinae</taxon>
        <taxon>Salvia</taxon>
        <taxon>Salvia subgen. Calosphace</taxon>
    </lineage>
</organism>
<proteinExistence type="inferred from homology"/>
<protein>
    <submittedName>
        <fullName evidence="13">Cytochrome P450 81Q32-like</fullName>
    </submittedName>
</protein>
<keyword evidence="7" id="KW-0560">Oxidoreductase</keyword>
<evidence type="ECO:0000256" key="11">
    <source>
        <dbReference type="SAM" id="MobiDB-lite"/>
    </source>
</evidence>
<evidence type="ECO:0000256" key="6">
    <source>
        <dbReference type="ARBA" id="ARBA00022989"/>
    </source>
</evidence>
<feature type="compositionally biased region" description="Basic residues" evidence="11">
    <location>
        <begin position="116"/>
        <end position="133"/>
    </location>
</feature>
<keyword evidence="14" id="KW-1185">Reference proteome</keyword>
<dbReference type="GO" id="GO:0046872">
    <property type="term" value="F:metal ion binding"/>
    <property type="evidence" value="ECO:0007669"/>
    <property type="project" value="UniProtKB-KW"/>
</dbReference>
<evidence type="ECO:0000313" key="13">
    <source>
        <dbReference type="EMBL" id="KAL1536970.1"/>
    </source>
</evidence>
<keyword evidence="3" id="KW-0349">Heme</keyword>
<evidence type="ECO:0000256" key="3">
    <source>
        <dbReference type="ARBA" id="ARBA00022617"/>
    </source>
</evidence>
<comment type="subcellular location">
    <subcellularLocation>
        <location evidence="1">Membrane</location>
        <topology evidence="1">Single-pass membrane protein</topology>
    </subcellularLocation>
</comment>
<dbReference type="Gene3D" id="1.10.630.10">
    <property type="entry name" value="Cytochrome P450"/>
    <property type="match status" value="1"/>
</dbReference>
<comment type="caution">
    <text evidence="13">The sequence shown here is derived from an EMBL/GenBank/DDBJ whole genome shotgun (WGS) entry which is preliminary data.</text>
</comment>
<dbReference type="Proteomes" id="UP001567538">
    <property type="component" value="Unassembled WGS sequence"/>
</dbReference>
<feature type="region of interest" description="Disordered" evidence="11">
    <location>
        <begin position="116"/>
        <end position="150"/>
    </location>
</feature>
<dbReference type="GO" id="GO:0016020">
    <property type="term" value="C:membrane"/>
    <property type="evidence" value="ECO:0007669"/>
    <property type="project" value="UniProtKB-SubCell"/>
</dbReference>
<evidence type="ECO:0000256" key="4">
    <source>
        <dbReference type="ARBA" id="ARBA00022692"/>
    </source>
</evidence>
<dbReference type="EMBL" id="JBEAFC010000011">
    <property type="protein sequence ID" value="KAL1536970.1"/>
    <property type="molecule type" value="Genomic_DNA"/>
</dbReference>
<evidence type="ECO:0000256" key="1">
    <source>
        <dbReference type="ARBA" id="ARBA00004167"/>
    </source>
</evidence>
<evidence type="ECO:0000256" key="12">
    <source>
        <dbReference type="SAM" id="SignalP"/>
    </source>
</evidence>
<evidence type="ECO:0000313" key="14">
    <source>
        <dbReference type="Proteomes" id="UP001567538"/>
    </source>
</evidence>
<dbReference type="AlphaFoldDB" id="A0ABD1FYN9"/>
<gene>
    <name evidence="13" type="ORF">AAHA92_29537</name>
</gene>
<evidence type="ECO:0000256" key="7">
    <source>
        <dbReference type="ARBA" id="ARBA00023002"/>
    </source>
</evidence>
<reference evidence="13 14" key="1">
    <citation type="submission" date="2024-06" db="EMBL/GenBank/DDBJ databases">
        <title>A chromosome level genome sequence of Diviner's sage (Salvia divinorum).</title>
        <authorList>
            <person name="Ford S.A."/>
            <person name="Ro D.-K."/>
            <person name="Ness R.W."/>
            <person name="Phillips M.A."/>
        </authorList>
    </citation>
    <scope>NUCLEOTIDE SEQUENCE [LARGE SCALE GENOMIC DNA]</scope>
    <source>
        <strain evidence="13">SAF-2024a</strain>
        <tissue evidence="13">Leaf</tissue>
    </source>
</reference>
<accession>A0ABD1FYN9</accession>
<feature type="signal peptide" evidence="12">
    <location>
        <begin position="1"/>
        <end position="16"/>
    </location>
</feature>
<dbReference type="GO" id="GO:0004497">
    <property type="term" value="F:monooxygenase activity"/>
    <property type="evidence" value="ECO:0007669"/>
    <property type="project" value="UniProtKB-KW"/>
</dbReference>
<comment type="similarity">
    <text evidence="2">Belongs to the cytochrome P450 family.</text>
</comment>
<dbReference type="InterPro" id="IPR036396">
    <property type="entry name" value="Cyt_P450_sf"/>
</dbReference>
<keyword evidence="5" id="KW-0479">Metal-binding</keyword>
<keyword evidence="12" id="KW-0732">Signal</keyword>
<sequence>MEVIIFFTILAILVFTVRHPQQKKQRRNQPPSPPSLPLIGHLHLLKEPMTQTLRSLSAKYGVVLSLNFGLRRRRRVLHKNDIVFANRLSTLSTKHFRYNTTTLSIARYGHHWRNLRRPPHLLPRPRRRHKKDRAHVLHGGSLPPRRRDGAGGLEVQVHRARFQRSVHDDRREKILRRERRGRGGGEAGEVPNEGDARAQREHEPRRAPHP</sequence>
<keyword evidence="4" id="KW-0812">Transmembrane</keyword>
<feature type="region of interest" description="Disordered" evidence="11">
    <location>
        <begin position="162"/>
        <end position="210"/>
    </location>
</feature>
<dbReference type="PANTHER" id="PTHR47947">
    <property type="entry name" value="CYTOCHROME P450 82C3-RELATED"/>
    <property type="match status" value="1"/>
</dbReference>
<keyword evidence="10" id="KW-0472">Membrane</keyword>